<proteinExistence type="predicted"/>
<dbReference type="InterPro" id="IPR013154">
    <property type="entry name" value="ADH-like_N"/>
</dbReference>
<dbReference type="InterPro" id="IPR002364">
    <property type="entry name" value="Quin_OxRdtase/zeta-crystal_CS"/>
</dbReference>
<dbReference type="CDD" id="cd05289">
    <property type="entry name" value="MDR_like_2"/>
    <property type="match status" value="1"/>
</dbReference>
<protein>
    <recommendedName>
        <fullName evidence="1">Enoyl reductase (ER) domain-containing protein</fullName>
    </recommendedName>
</protein>
<dbReference type="Pfam" id="PF08240">
    <property type="entry name" value="ADH_N"/>
    <property type="match status" value="1"/>
</dbReference>
<feature type="domain" description="Enoyl reductase (ER)" evidence="1">
    <location>
        <begin position="21"/>
        <end position="331"/>
    </location>
</feature>
<dbReference type="InterPro" id="IPR020843">
    <property type="entry name" value="ER"/>
</dbReference>
<dbReference type="InterPro" id="IPR036291">
    <property type="entry name" value="NAD(P)-bd_dom_sf"/>
</dbReference>
<dbReference type="SUPFAM" id="SSF50129">
    <property type="entry name" value="GroES-like"/>
    <property type="match status" value="1"/>
</dbReference>
<dbReference type="GO" id="GO:0016491">
    <property type="term" value="F:oxidoreductase activity"/>
    <property type="evidence" value="ECO:0007669"/>
    <property type="project" value="InterPro"/>
</dbReference>
<dbReference type="Gene3D" id="3.90.180.10">
    <property type="entry name" value="Medium-chain alcohol dehydrogenases, catalytic domain"/>
    <property type="match status" value="1"/>
</dbReference>
<organism evidence="2 3">
    <name type="scientific">Heterodermia speciosa</name>
    <dbReference type="NCBI Taxonomy" id="116794"/>
    <lineage>
        <taxon>Eukaryota</taxon>
        <taxon>Fungi</taxon>
        <taxon>Dikarya</taxon>
        <taxon>Ascomycota</taxon>
        <taxon>Pezizomycotina</taxon>
        <taxon>Lecanoromycetes</taxon>
        <taxon>OSLEUM clade</taxon>
        <taxon>Lecanoromycetidae</taxon>
        <taxon>Caliciales</taxon>
        <taxon>Physciaceae</taxon>
        <taxon>Heterodermia</taxon>
    </lineage>
</organism>
<dbReference type="Proteomes" id="UP000664521">
    <property type="component" value="Unassembled WGS sequence"/>
</dbReference>
<gene>
    <name evidence="2" type="ORF">HETSPECPRED_008483</name>
</gene>
<dbReference type="PANTHER" id="PTHR44013">
    <property type="entry name" value="ZINC-TYPE ALCOHOL DEHYDROGENASE-LIKE PROTEIN C16A3.02C"/>
    <property type="match status" value="1"/>
</dbReference>
<sequence>MDPNSAPIPTTARALLQQDPASPTLILTTLPVPHPTPSSNEHLLRVHALALCNGELHWPKNFPPADPGAKTLVPGYDVTGTVVLAPPSSPFRPGDEVYARTKYAHTGCARDYTIAVTEELARRPKRLSWVESAAVALSAQSAWQALFVHAGLGDDVDSGLAVGKRVLVTGASGGVGVWVVQLARLAGADVVGVCGSRNADMVAALGAGEVLDYRTTSLQDWARDERKMADVVIDCSGRKALEDAWWTVRDGGVLISIVQPPELVRPYGCSEKKVRNCFFIMQPNGAQLGRITELVDAGKCHPVVDSVWRFEDFEKAYERADGGQAVGKVVLDLMMGL</sequence>
<keyword evidence="3" id="KW-1185">Reference proteome</keyword>
<name>A0A8H3G1M6_9LECA</name>
<dbReference type="SMART" id="SM00829">
    <property type="entry name" value="PKS_ER"/>
    <property type="match status" value="1"/>
</dbReference>
<dbReference type="GO" id="GO:0008270">
    <property type="term" value="F:zinc ion binding"/>
    <property type="evidence" value="ECO:0007669"/>
    <property type="project" value="InterPro"/>
</dbReference>
<dbReference type="Gene3D" id="3.40.50.720">
    <property type="entry name" value="NAD(P)-binding Rossmann-like Domain"/>
    <property type="match status" value="1"/>
</dbReference>
<accession>A0A8H3G1M6</accession>
<evidence type="ECO:0000313" key="3">
    <source>
        <dbReference type="Proteomes" id="UP000664521"/>
    </source>
</evidence>
<dbReference type="OrthoDB" id="191139at2759"/>
<reference evidence="2" key="1">
    <citation type="submission" date="2021-03" db="EMBL/GenBank/DDBJ databases">
        <authorList>
            <person name="Tagirdzhanova G."/>
        </authorList>
    </citation>
    <scope>NUCLEOTIDE SEQUENCE</scope>
</reference>
<dbReference type="PROSITE" id="PS01162">
    <property type="entry name" value="QOR_ZETA_CRYSTAL"/>
    <property type="match status" value="1"/>
</dbReference>
<comment type="caution">
    <text evidence="2">The sequence shown here is derived from an EMBL/GenBank/DDBJ whole genome shotgun (WGS) entry which is preliminary data.</text>
</comment>
<evidence type="ECO:0000259" key="1">
    <source>
        <dbReference type="SMART" id="SM00829"/>
    </source>
</evidence>
<dbReference type="AlphaFoldDB" id="A0A8H3G1M6"/>
<dbReference type="EMBL" id="CAJPDS010000065">
    <property type="protein sequence ID" value="CAF9932912.1"/>
    <property type="molecule type" value="Genomic_DNA"/>
</dbReference>
<dbReference type="InterPro" id="IPR052733">
    <property type="entry name" value="Chloroplast_QOR"/>
</dbReference>
<evidence type="ECO:0000313" key="2">
    <source>
        <dbReference type="EMBL" id="CAF9932912.1"/>
    </source>
</evidence>
<dbReference type="SUPFAM" id="SSF51735">
    <property type="entry name" value="NAD(P)-binding Rossmann-fold domains"/>
    <property type="match status" value="1"/>
</dbReference>
<dbReference type="InterPro" id="IPR011032">
    <property type="entry name" value="GroES-like_sf"/>
</dbReference>
<dbReference type="PANTHER" id="PTHR44013:SF5">
    <property type="entry name" value="OXIDOREDUCTASE, PUTATIVE (AFU_ORTHOLOGUE AFUA_5G01290)-RELATED"/>
    <property type="match status" value="1"/>
</dbReference>
<dbReference type="Pfam" id="PF13602">
    <property type="entry name" value="ADH_zinc_N_2"/>
    <property type="match status" value="1"/>
</dbReference>